<dbReference type="Proteomes" id="UP000605986">
    <property type="component" value="Unassembled WGS sequence"/>
</dbReference>
<dbReference type="GO" id="GO:0005886">
    <property type="term" value="C:plasma membrane"/>
    <property type="evidence" value="ECO:0007669"/>
    <property type="project" value="TreeGrafter"/>
</dbReference>
<dbReference type="PANTHER" id="PTHR31465:SF9">
    <property type="entry name" value="SPHINGOID LONG-CHAIN BASE TRANSPORTER RSB1"/>
    <property type="match status" value="1"/>
</dbReference>
<reference evidence="6" key="1">
    <citation type="submission" date="2020-01" db="EMBL/GenBank/DDBJ databases">
        <title>Identification and distribution of gene clusters putatively required for synthesis of sphingolipid metabolism inhibitors in phylogenetically diverse species of the filamentous fungus Fusarium.</title>
        <authorList>
            <person name="Kim H.-S."/>
            <person name="Busman M."/>
            <person name="Brown D.W."/>
            <person name="Divon H."/>
            <person name="Uhlig S."/>
            <person name="Proctor R.H."/>
        </authorList>
    </citation>
    <scope>NUCLEOTIDE SEQUENCE</scope>
    <source>
        <strain evidence="6">NRRL 53441</strain>
    </source>
</reference>
<dbReference type="OrthoDB" id="4521223at2759"/>
<keyword evidence="3 5" id="KW-1133">Transmembrane helix</keyword>
<comment type="caution">
    <text evidence="6">The sequence shown here is derived from an EMBL/GenBank/DDBJ whole genome shotgun (WGS) entry which is preliminary data.</text>
</comment>
<dbReference type="EMBL" id="JAADJG010000276">
    <property type="protein sequence ID" value="KAF4449687.1"/>
    <property type="molecule type" value="Genomic_DNA"/>
</dbReference>
<proteinExistence type="predicted"/>
<evidence type="ECO:0000313" key="7">
    <source>
        <dbReference type="Proteomes" id="UP000605986"/>
    </source>
</evidence>
<evidence type="ECO:0000256" key="2">
    <source>
        <dbReference type="ARBA" id="ARBA00022692"/>
    </source>
</evidence>
<evidence type="ECO:0000256" key="4">
    <source>
        <dbReference type="ARBA" id="ARBA00023136"/>
    </source>
</evidence>
<sequence length="314" mass="34509">MAFDRNLCTMATCSVEKFGWYHYVPNLGANAFYLAVFAVFAIVQLYLAIRYRVWGTFAGGLVLGCVTEAIGYAGRVMQARGDGIFKKKCVTIRYFVIQLVCLTIAPALISAPIYLSLGRVVKAYGRQFSLMSPRTYAVIFICSDAVSLILQAMGGGLAATGKKPKKVDMGVHILVAGLAYQVLSLGVFIGLAMHLWSRVRSKGTEGANPRFRELRASRQLKSFIWALSIATITITIRCIYRVVELAGGFKSEPANDEPSLMVLDGPMIMAALLALTICHPGPLFFGDWKRLGEDSGYPEIGEQIEQVKQDIERK</sequence>
<evidence type="ECO:0000313" key="6">
    <source>
        <dbReference type="EMBL" id="KAF4449687.1"/>
    </source>
</evidence>
<dbReference type="InterPro" id="IPR007568">
    <property type="entry name" value="RTA1"/>
</dbReference>
<dbReference type="AlphaFoldDB" id="A0A8H4P6A5"/>
<evidence type="ECO:0000256" key="5">
    <source>
        <dbReference type="SAM" id="Phobius"/>
    </source>
</evidence>
<comment type="subcellular location">
    <subcellularLocation>
        <location evidence="1">Membrane</location>
        <topology evidence="1">Multi-pass membrane protein</topology>
    </subcellularLocation>
</comment>
<protein>
    <submittedName>
        <fullName evidence="6">RTA-like protein</fullName>
    </submittedName>
</protein>
<dbReference type="GO" id="GO:0000324">
    <property type="term" value="C:fungal-type vacuole"/>
    <property type="evidence" value="ECO:0007669"/>
    <property type="project" value="TreeGrafter"/>
</dbReference>
<accession>A0A8H4P6A5</accession>
<dbReference type="Pfam" id="PF04479">
    <property type="entry name" value="RTA1"/>
    <property type="match status" value="1"/>
</dbReference>
<gene>
    <name evidence="6" type="ORF">F53441_7088</name>
</gene>
<dbReference type="PANTHER" id="PTHR31465">
    <property type="entry name" value="PROTEIN RTA1-RELATED"/>
    <property type="match status" value="1"/>
</dbReference>
<evidence type="ECO:0000256" key="3">
    <source>
        <dbReference type="ARBA" id="ARBA00022989"/>
    </source>
</evidence>
<keyword evidence="7" id="KW-1185">Reference proteome</keyword>
<organism evidence="6 7">
    <name type="scientific">Fusarium austroafricanum</name>
    <dbReference type="NCBI Taxonomy" id="2364996"/>
    <lineage>
        <taxon>Eukaryota</taxon>
        <taxon>Fungi</taxon>
        <taxon>Dikarya</taxon>
        <taxon>Ascomycota</taxon>
        <taxon>Pezizomycotina</taxon>
        <taxon>Sordariomycetes</taxon>
        <taxon>Hypocreomycetidae</taxon>
        <taxon>Hypocreales</taxon>
        <taxon>Nectriaceae</taxon>
        <taxon>Fusarium</taxon>
        <taxon>Fusarium concolor species complex</taxon>
    </lineage>
</organism>
<feature type="transmembrane region" description="Helical" evidence="5">
    <location>
        <begin position="94"/>
        <end position="115"/>
    </location>
</feature>
<keyword evidence="2 5" id="KW-0812">Transmembrane</keyword>
<feature type="transmembrane region" description="Helical" evidence="5">
    <location>
        <begin position="222"/>
        <end position="243"/>
    </location>
</feature>
<evidence type="ECO:0000256" key="1">
    <source>
        <dbReference type="ARBA" id="ARBA00004141"/>
    </source>
</evidence>
<feature type="transmembrane region" description="Helical" evidence="5">
    <location>
        <begin position="136"/>
        <end position="159"/>
    </location>
</feature>
<feature type="transmembrane region" description="Helical" evidence="5">
    <location>
        <begin position="171"/>
        <end position="192"/>
    </location>
</feature>
<feature type="transmembrane region" description="Helical" evidence="5">
    <location>
        <begin position="31"/>
        <end position="49"/>
    </location>
</feature>
<keyword evidence="4 5" id="KW-0472">Membrane</keyword>
<feature type="transmembrane region" description="Helical" evidence="5">
    <location>
        <begin position="56"/>
        <end position="74"/>
    </location>
</feature>
<name>A0A8H4P6A5_9HYPO</name>